<name>A0A3L8AB75_9BACE</name>
<evidence type="ECO:0000313" key="1">
    <source>
        <dbReference type="EMBL" id="RLT81416.1"/>
    </source>
</evidence>
<dbReference type="EMBL" id="RAZM01000005">
    <property type="protein sequence ID" value="RLT81416.1"/>
    <property type="molecule type" value="Genomic_DNA"/>
</dbReference>
<dbReference type="InterPro" id="IPR029057">
    <property type="entry name" value="PRTase-like"/>
</dbReference>
<accession>A0A3L8AB75</accession>
<dbReference type="AlphaFoldDB" id="A0A3L8AB75"/>
<organism evidence="1 2">
    <name type="scientific">Bacteroides acidifaciens</name>
    <dbReference type="NCBI Taxonomy" id="85831"/>
    <lineage>
        <taxon>Bacteria</taxon>
        <taxon>Pseudomonadati</taxon>
        <taxon>Bacteroidota</taxon>
        <taxon>Bacteroidia</taxon>
        <taxon>Bacteroidales</taxon>
        <taxon>Bacteroidaceae</taxon>
        <taxon>Bacteroides</taxon>
    </lineage>
</organism>
<dbReference type="SUPFAM" id="SSF53271">
    <property type="entry name" value="PRTase-like"/>
    <property type="match status" value="1"/>
</dbReference>
<dbReference type="RefSeq" id="WP_121766979.1">
    <property type="nucleotide sequence ID" value="NZ_RAZM01000005.1"/>
</dbReference>
<dbReference type="CDD" id="cd06223">
    <property type="entry name" value="PRTases_typeI"/>
    <property type="match status" value="1"/>
</dbReference>
<dbReference type="Gene3D" id="3.40.50.2020">
    <property type="match status" value="1"/>
</dbReference>
<gene>
    <name evidence="1" type="ORF">D7Y07_03055</name>
</gene>
<protein>
    <submittedName>
        <fullName evidence="1">Ribonucleotide-diphosphate reductase subunit alpha</fullName>
    </submittedName>
</protein>
<evidence type="ECO:0000313" key="2">
    <source>
        <dbReference type="Proteomes" id="UP000267159"/>
    </source>
</evidence>
<comment type="caution">
    <text evidence="1">The sequence shown here is derived from an EMBL/GenBank/DDBJ whole genome shotgun (WGS) entry which is preliminary data.</text>
</comment>
<dbReference type="InterPro" id="IPR000836">
    <property type="entry name" value="PRTase_dom"/>
</dbReference>
<dbReference type="Proteomes" id="UP000267159">
    <property type="component" value="Unassembled WGS sequence"/>
</dbReference>
<reference evidence="1 2" key="1">
    <citation type="submission" date="2018-09" db="EMBL/GenBank/DDBJ databases">
        <title>Murine metabolic-syndrome-specific gut microbial biobank.</title>
        <authorList>
            <person name="Liu C."/>
        </authorList>
    </citation>
    <scope>NUCLEOTIDE SEQUENCE [LARGE SCALE GENOMIC DNA]</scope>
    <source>
        <strain evidence="1 2">0.1X-D8-26</strain>
    </source>
</reference>
<sequence length="188" mass="21540">MAQIDENIKKQLDKPQVWFCKYFPKRIQNVGEKEIADRDLVYAFKDGKAYEKVAQMTASSMKERYGGACTNIVFSPVPASTDKKNEIRYKAFCERVCELTGAINGYDHVKVCGERLSIHEHRKTEKEIRKVSILEFDGKWFDGKTVLVYDDVITRGTSYALYACQLESFGANVLGGIFLARTHYRVRS</sequence>
<proteinExistence type="predicted"/>